<evidence type="ECO:0000313" key="4">
    <source>
        <dbReference type="Proteomes" id="UP000193144"/>
    </source>
</evidence>
<dbReference type="EMBL" id="MCFA01000008">
    <property type="protein sequence ID" value="ORY18222.1"/>
    <property type="molecule type" value="Genomic_DNA"/>
</dbReference>
<dbReference type="GO" id="GO:0008270">
    <property type="term" value="F:zinc ion binding"/>
    <property type="evidence" value="ECO:0007669"/>
    <property type="project" value="InterPro"/>
</dbReference>
<accession>A0A1Y2A6Q7</accession>
<dbReference type="OrthoDB" id="291007at2759"/>
<protein>
    <recommendedName>
        <fullName evidence="2">Peptidase metallopeptidase domain-containing protein</fullName>
    </recommendedName>
</protein>
<dbReference type="GO" id="GO:0004222">
    <property type="term" value="F:metalloendopeptidase activity"/>
    <property type="evidence" value="ECO:0007669"/>
    <property type="project" value="InterPro"/>
</dbReference>
<keyword evidence="4" id="KW-1185">Reference proteome</keyword>
<dbReference type="InterPro" id="IPR001506">
    <property type="entry name" value="Peptidase_M12A"/>
</dbReference>
<name>A0A1Y2A6Q7_9PLEO</name>
<dbReference type="GO" id="GO:0006508">
    <property type="term" value="P:proteolysis"/>
    <property type="evidence" value="ECO:0007669"/>
    <property type="project" value="InterPro"/>
</dbReference>
<dbReference type="InterPro" id="IPR024079">
    <property type="entry name" value="MetalloPept_cat_dom_sf"/>
</dbReference>
<feature type="domain" description="Peptidase metallopeptidase" evidence="2">
    <location>
        <begin position="29"/>
        <end position="199"/>
    </location>
</feature>
<gene>
    <name evidence="3" type="ORF">BCR34DRAFT_660460</name>
</gene>
<evidence type="ECO:0000313" key="3">
    <source>
        <dbReference type="EMBL" id="ORY18222.1"/>
    </source>
</evidence>
<dbReference type="InterPro" id="IPR006026">
    <property type="entry name" value="Peptidase_Metallo"/>
</dbReference>
<dbReference type="AlphaFoldDB" id="A0A1Y2A6Q7"/>
<dbReference type="SUPFAM" id="SSF55486">
    <property type="entry name" value="Metalloproteases ('zincins'), catalytic domain"/>
    <property type="match status" value="1"/>
</dbReference>
<feature type="signal peptide" evidence="1">
    <location>
        <begin position="1"/>
        <end position="21"/>
    </location>
</feature>
<organism evidence="3 4">
    <name type="scientific">Clohesyomyces aquaticus</name>
    <dbReference type="NCBI Taxonomy" id="1231657"/>
    <lineage>
        <taxon>Eukaryota</taxon>
        <taxon>Fungi</taxon>
        <taxon>Dikarya</taxon>
        <taxon>Ascomycota</taxon>
        <taxon>Pezizomycotina</taxon>
        <taxon>Dothideomycetes</taxon>
        <taxon>Pleosporomycetidae</taxon>
        <taxon>Pleosporales</taxon>
        <taxon>Lindgomycetaceae</taxon>
        <taxon>Clohesyomyces</taxon>
    </lineage>
</organism>
<sequence>MKLRNIITIIILVLLTPRATPSCDVFNGYNQPWPRGSDGLVTIEYCFDNDQIEEKRESVIKTGLETWMEALGGRASPETGHALKFQHQTDYYCSINGQWNPRVPKNTLQLKWLQGPLLGENGGRASVGFIPQSGPNGGNNYIEVSPNAIVELLVHEIGHVLGMGHEHQRADRDKYVKYQCDKVEGYQKAVTCAAGLVALDCEFMGHAYVVNNRPYPPFNIRSDDYDLTNDDQSVMHYGSPEFAAGPCNPEAPDGCPLLKYKNPNRHEGGYETFLQVDTPSDLDVEWVKQTYPYMPPPPGVRNP</sequence>
<dbReference type="PANTHER" id="PTHR10127">
    <property type="entry name" value="DISCOIDIN, CUB, EGF, LAMININ , AND ZINC METALLOPROTEASE DOMAIN CONTAINING"/>
    <property type="match status" value="1"/>
</dbReference>
<reference evidence="3 4" key="1">
    <citation type="submission" date="2016-07" db="EMBL/GenBank/DDBJ databases">
        <title>Pervasive Adenine N6-methylation of Active Genes in Fungi.</title>
        <authorList>
            <consortium name="DOE Joint Genome Institute"/>
            <person name="Mondo S.J."/>
            <person name="Dannebaum R.O."/>
            <person name="Kuo R.C."/>
            <person name="Labutti K."/>
            <person name="Haridas S."/>
            <person name="Kuo A."/>
            <person name="Salamov A."/>
            <person name="Ahrendt S.R."/>
            <person name="Lipzen A."/>
            <person name="Sullivan W."/>
            <person name="Andreopoulos W.B."/>
            <person name="Clum A."/>
            <person name="Lindquist E."/>
            <person name="Daum C."/>
            <person name="Ramamoorthy G.K."/>
            <person name="Gryganskyi A."/>
            <person name="Culley D."/>
            <person name="Magnuson J.K."/>
            <person name="James T.Y."/>
            <person name="O'Malley M.A."/>
            <person name="Stajich J.E."/>
            <person name="Spatafora J.W."/>
            <person name="Visel A."/>
            <person name="Grigoriev I.V."/>
        </authorList>
    </citation>
    <scope>NUCLEOTIDE SEQUENCE [LARGE SCALE GENOMIC DNA]</scope>
    <source>
        <strain evidence="3 4">CBS 115471</strain>
    </source>
</reference>
<proteinExistence type="predicted"/>
<dbReference type="PANTHER" id="PTHR10127:SF850">
    <property type="entry name" value="METALLOENDOPEPTIDASE"/>
    <property type="match status" value="1"/>
</dbReference>
<keyword evidence="1" id="KW-0732">Signal</keyword>
<dbReference type="Proteomes" id="UP000193144">
    <property type="component" value="Unassembled WGS sequence"/>
</dbReference>
<dbReference type="SMART" id="SM00235">
    <property type="entry name" value="ZnMc"/>
    <property type="match status" value="1"/>
</dbReference>
<feature type="chain" id="PRO_5011965704" description="Peptidase metallopeptidase domain-containing protein" evidence="1">
    <location>
        <begin position="22"/>
        <end position="303"/>
    </location>
</feature>
<evidence type="ECO:0000259" key="2">
    <source>
        <dbReference type="SMART" id="SM00235"/>
    </source>
</evidence>
<dbReference type="Gene3D" id="3.40.390.10">
    <property type="entry name" value="Collagenase (Catalytic Domain)"/>
    <property type="match status" value="1"/>
</dbReference>
<comment type="caution">
    <text evidence="3">The sequence shown here is derived from an EMBL/GenBank/DDBJ whole genome shotgun (WGS) entry which is preliminary data.</text>
</comment>
<evidence type="ECO:0000256" key="1">
    <source>
        <dbReference type="SAM" id="SignalP"/>
    </source>
</evidence>
<dbReference type="Pfam" id="PF01400">
    <property type="entry name" value="Astacin"/>
    <property type="match status" value="1"/>
</dbReference>